<keyword evidence="3 6" id="KW-0812">Transmembrane</keyword>
<evidence type="ECO:0000256" key="3">
    <source>
        <dbReference type="ARBA" id="ARBA00022692"/>
    </source>
</evidence>
<evidence type="ECO:0000313" key="7">
    <source>
        <dbReference type="EMBL" id="AUM10990.1"/>
    </source>
</evidence>
<dbReference type="RefSeq" id="WP_101892336.1">
    <property type="nucleotide sequence ID" value="NZ_CP022684.1"/>
</dbReference>
<dbReference type="Pfam" id="PF03788">
    <property type="entry name" value="LrgA"/>
    <property type="match status" value="1"/>
</dbReference>
<evidence type="ECO:0000256" key="5">
    <source>
        <dbReference type="ARBA" id="ARBA00023136"/>
    </source>
</evidence>
<dbReference type="KEGG" id="kak:Kalk_00380"/>
<dbReference type="PANTHER" id="PTHR33931">
    <property type="entry name" value="HOLIN-LIKE PROTEIN CIDA-RELATED"/>
    <property type="match status" value="1"/>
</dbReference>
<keyword evidence="5 6" id="KW-0472">Membrane</keyword>
<evidence type="ECO:0000313" key="8">
    <source>
        <dbReference type="Proteomes" id="UP000235116"/>
    </source>
</evidence>
<dbReference type="GO" id="GO:0005886">
    <property type="term" value="C:plasma membrane"/>
    <property type="evidence" value="ECO:0007669"/>
    <property type="project" value="UniProtKB-SubCell"/>
</dbReference>
<sequence length="116" mass="12385">MLVGLLYLILFQLLGHLIVVGLAIPIPSPVVGLVLLFVYLLIKGHVPASLLGVANVLLPLLPLFLIPASAGIIQYGDLIIEDGVAIAAALLGSLTISILVVPHIFLFFIRLFQRQS</sequence>
<proteinExistence type="predicted"/>
<feature type="transmembrane region" description="Helical" evidence="6">
    <location>
        <begin position="50"/>
        <end position="73"/>
    </location>
</feature>
<evidence type="ECO:0008006" key="9">
    <source>
        <dbReference type="Google" id="ProtNLM"/>
    </source>
</evidence>
<keyword evidence="4 6" id="KW-1133">Transmembrane helix</keyword>
<evidence type="ECO:0000256" key="6">
    <source>
        <dbReference type="SAM" id="Phobius"/>
    </source>
</evidence>
<dbReference type="EMBL" id="CP022684">
    <property type="protein sequence ID" value="AUM10990.1"/>
    <property type="molecule type" value="Genomic_DNA"/>
</dbReference>
<keyword evidence="8" id="KW-1185">Reference proteome</keyword>
<feature type="transmembrane region" description="Helical" evidence="6">
    <location>
        <begin position="6"/>
        <end position="38"/>
    </location>
</feature>
<evidence type="ECO:0000256" key="4">
    <source>
        <dbReference type="ARBA" id="ARBA00022989"/>
    </source>
</evidence>
<dbReference type="PANTHER" id="PTHR33931:SF2">
    <property type="entry name" value="HOLIN-LIKE PROTEIN CIDA"/>
    <property type="match status" value="1"/>
</dbReference>
<comment type="subcellular location">
    <subcellularLocation>
        <location evidence="1">Cell membrane</location>
        <topology evidence="1">Multi-pass membrane protein</topology>
    </subcellularLocation>
</comment>
<protein>
    <recommendedName>
        <fullName evidence="9">CidA/LrgA family protein</fullName>
    </recommendedName>
</protein>
<keyword evidence="2" id="KW-1003">Cell membrane</keyword>
<organism evidence="7 8">
    <name type="scientific">Ketobacter alkanivorans</name>
    <dbReference type="NCBI Taxonomy" id="1917421"/>
    <lineage>
        <taxon>Bacteria</taxon>
        <taxon>Pseudomonadati</taxon>
        <taxon>Pseudomonadota</taxon>
        <taxon>Gammaproteobacteria</taxon>
        <taxon>Pseudomonadales</taxon>
        <taxon>Ketobacteraceae</taxon>
        <taxon>Ketobacter</taxon>
    </lineage>
</organism>
<evidence type="ECO:0000256" key="2">
    <source>
        <dbReference type="ARBA" id="ARBA00022475"/>
    </source>
</evidence>
<dbReference type="AlphaFoldDB" id="A0A2K9LFH1"/>
<dbReference type="InterPro" id="IPR005538">
    <property type="entry name" value="LrgA/CidA"/>
</dbReference>
<name>A0A2K9LFH1_9GAMM</name>
<reference evidence="8" key="1">
    <citation type="submission" date="2017-08" db="EMBL/GenBank/DDBJ databases">
        <title>Direct submision.</title>
        <authorList>
            <person name="Kim S.-J."/>
            <person name="Rhee S.-K."/>
        </authorList>
    </citation>
    <scope>NUCLEOTIDE SEQUENCE [LARGE SCALE GENOMIC DNA]</scope>
    <source>
        <strain evidence="8">GI5</strain>
    </source>
</reference>
<dbReference type="Proteomes" id="UP000235116">
    <property type="component" value="Chromosome"/>
</dbReference>
<evidence type="ECO:0000256" key="1">
    <source>
        <dbReference type="ARBA" id="ARBA00004651"/>
    </source>
</evidence>
<gene>
    <name evidence="7" type="ORF">Kalk_00380</name>
</gene>
<feature type="transmembrane region" description="Helical" evidence="6">
    <location>
        <begin position="85"/>
        <end position="109"/>
    </location>
</feature>
<accession>A0A2K9LFH1</accession>